<gene>
    <name evidence="2" type="ORF">BE15_41295</name>
</gene>
<organism evidence="2 3">
    <name type="scientific">Sorangium cellulosum</name>
    <name type="common">Polyangium cellulosum</name>
    <dbReference type="NCBI Taxonomy" id="56"/>
    <lineage>
        <taxon>Bacteria</taxon>
        <taxon>Pseudomonadati</taxon>
        <taxon>Myxococcota</taxon>
        <taxon>Polyangia</taxon>
        <taxon>Polyangiales</taxon>
        <taxon>Polyangiaceae</taxon>
        <taxon>Sorangium</taxon>
    </lineage>
</organism>
<proteinExistence type="predicted"/>
<accession>A0A150Q612</accession>
<name>A0A150Q612_SORCE</name>
<dbReference type="PROSITE" id="PS51257">
    <property type="entry name" value="PROKAR_LIPOPROTEIN"/>
    <property type="match status" value="1"/>
</dbReference>
<dbReference type="Proteomes" id="UP000075260">
    <property type="component" value="Unassembled WGS sequence"/>
</dbReference>
<comment type="caution">
    <text evidence="2">The sequence shown here is derived from an EMBL/GenBank/DDBJ whole genome shotgun (WGS) entry which is preliminary data.</text>
</comment>
<evidence type="ECO:0000313" key="3">
    <source>
        <dbReference type="Proteomes" id="UP000075260"/>
    </source>
</evidence>
<evidence type="ECO:0000313" key="2">
    <source>
        <dbReference type="EMBL" id="KYF63166.1"/>
    </source>
</evidence>
<dbReference type="AlphaFoldDB" id="A0A150Q612"/>
<evidence type="ECO:0000256" key="1">
    <source>
        <dbReference type="SAM" id="MobiDB-lite"/>
    </source>
</evidence>
<dbReference type="EMBL" id="JEMA01001030">
    <property type="protein sequence ID" value="KYF63166.1"/>
    <property type="molecule type" value="Genomic_DNA"/>
</dbReference>
<reference evidence="2 3" key="1">
    <citation type="submission" date="2014-02" db="EMBL/GenBank/DDBJ databases">
        <title>The small core and large imbalanced accessory genome model reveals a collaborative survival strategy of Sorangium cellulosum strains in nature.</title>
        <authorList>
            <person name="Han K."/>
            <person name="Peng R."/>
            <person name="Blom J."/>
            <person name="Li Y.-Z."/>
        </authorList>
    </citation>
    <scope>NUCLEOTIDE SEQUENCE [LARGE SCALE GENOMIC DNA]</scope>
    <source>
        <strain evidence="2 3">So0008-312</strain>
    </source>
</reference>
<dbReference type="RefSeq" id="WP_155798981.1">
    <property type="nucleotide sequence ID" value="NZ_JEMA01001030.1"/>
</dbReference>
<sequence length="243" mass="23302">MNRSFRGCALLALTSVLTIFGCGDDGAAPSSAGSASGGGEGGQGGHGAAGSGTAGSGTAGGGAAGGSEAEGGGAASTGSGGAAVCGDARCEAPETCGSCADDCGVCPPVCGDGTCEPARETCHACATDCGECPVGECGHDLCEEGDPLVAGCDPCVTALCTRDPACCMSAWGPDCVDGLATACGRTCGCAHDLCETGEPLDPACNGCVETVCDPSEGDGYCCMFDWDESCIALARIRCGLTCP</sequence>
<feature type="compositionally biased region" description="Gly residues" evidence="1">
    <location>
        <begin position="35"/>
        <end position="73"/>
    </location>
</feature>
<protein>
    <submittedName>
        <fullName evidence="2">Uncharacterized protein</fullName>
    </submittedName>
</protein>
<feature type="region of interest" description="Disordered" evidence="1">
    <location>
        <begin position="31"/>
        <end position="73"/>
    </location>
</feature>
<dbReference type="OrthoDB" id="5519195at2"/>